<accession>A0ABR2LA70</accession>
<feature type="compositionally biased region" description="Basic and acidic residues" evidence="1">
    <location>
        <begin position="378"/>
        <end position="402"/>
    </location>
</feature>
<sequence>MNNMNLSFSEWTYPTKKIKKQLIALSPSGLLAHAVGNVLTIFLEAEKGFNTLISWAPFEHDISAMCWYDATNIPEIVVPILVLASKSKKVIIYDFCARKNIVAFNLTGDKPATIMRWSPISSSRFFIGTGNGDFHCCSLVLGKEAQFNIEWTINLDFKIDFISFEPHFSKKVLVASKSGQLNFIYNVHSKEPIISPENYTLCGNNNKIYSCVFVQSSTNYLLVVSKLGTIIYAIAEQESFNLFKDHKLKYLYPVNSNGNRLIGVNNEAMSLYESDKGNFRRVYELPIMPNVSNLPAYQTEFVYKNDRVIFVSYNWWLTTVKVIKDKLFITNRVRLLPGKPIDYSFRIRSIALSTNNGYILATRSSLVNNKQNLQKSNDSGDIKKTPQLQKNKDEFDIPREDSESNLSSFSNDLSADLHKIATRSIIYHQRRRSFGTQDNAAHSKIIKDSSSKNELAREVHSDYNLDKKIRNPEVLRKPIQQEVTQGRKSSYALKKTSFDSFTPNTKNENQQSDQGQQISQQEPNQQENPNSLSQHSSSQIPNQSQSHPNLDSHQKKQKTVNPEAFPSSDAQQSPNKKEPVPKFNVPESNPQQKRQRRQTPPEKKEEIPKFNIPESQPPQEQSPDKMEAIPKFNSSLPQTSSVPSFPSNPATKTPPPKLSFQLPPNSPDKHNSPPNSPTQAGETIPSMEQLESFKPPTKGSPSNGPRSISIRADPTVLSQSRRLRSMSMHPSAIGDSDTIKQIADNARKHYKNVTEVQDEFTTLSEFGNSRKFIWCYKLCDVPLSHIEWISSTKVLAFGTQIRGSHYIHHLYLVDIRLRSVTRVLGDRLNALNLPFTSLTINRYQKICALVLDETLVMFISFNSSTPRMIGSMSFDSKVIVSFSPTPESTKALIVCQNNVVFIDYDIKNNTIKQTDKCTFDIKTTITAALWKRMTLVLGDEEGNLSIVAFSPYQRENCLNLKNPITQIYNHQQGTMLVIDSKNTAYIMSPRKIDYTFPFPVKQIRQLTNNEFIVRGSGKGALSAVSLKGRYVPHYTVSIRKCMIMKPRGSWINLLKDAISNCISSSLTKDESSQKFIQIAQQFGMPLAKKMLISMENPNFTREQIRFIRDIVITNSHLNELTMKLSLMIDDFEMARVVALRTEKSSKNYLLNICKSILLRSSPDKDIIKESVMQLFLDDMYQEGVDLFMIFGMWQEAVSKLLTIGNVKEAMLLLMSKVQENEEVKKFIENISKNLIESEYFAVGLILVALSGGIKQVIDKYRDLGEFEQASFLEKMAK</sequence>
<feature type="compositionally biased region" description="Basic and acidic residues" evidence="1">
    <location>
        <begin position="445"/>
        <end position="459"/>
    </location>
</feature>
<feature type="compositionally biased region" description="Polar residues" evidence="1">
    <location>
        <begin position="498"/>
        <end position="509"/>
    </location>
</feature>
<feature type="compositionally biased region" description="Polar residues" evidence="1">
    <location>
        <begin position="632"/>
        <end position="651"/>
    </location>
</feature>
<feature type="compositionally biased region" description="Polar residues" evidence="1">
    <location>
        <begin position="532"/>
        <end position="551"/>
    </location>
</feature>
<evidence type="ECO:0000313" key="3">
    <source>
        <dbReference type="Proteomes" id="UP001470230"/>
    </source>
</evidence>
<dbReference type="Gene3D" id="2.130.10.10">
    <property type="entry name" value="YVTN repeat-like/Quinoprotein amine dehydrogenase"/>
    <property type="match status" value="1"/>
</dbReference>
<protein>
    <submittedName>
        <fullName evidence="2">Uncharacterized protein</fullName>
    </submittedName>
</protein>
<dbReference type="InterPro" id="IPR015943">
    <property type="entry name" value="WD40/YVTN_repeat-like_dom_sf"/>
</dbReference>
<feature type="region of interest" description="Disordered" evidence="1">
    <location>
        <begin position="372"/>
        <end position="409"/>
    </location>
</feature>
<dbReference type="InterPro" id="IPR036322">
    <property type="entry name" value="WD40_repeat_dom_sf"/>
</dbReference>
<keyword evidence="3" id="KW-1185">Reference proteome</keyword>
<feature type="region of interest" description="Disordered" evidence="1">
    <location>
        <begin position="434"/>
        <end position="459"/>
    </location>
</feature>
<gene>
    <name evidence="2" type="ORF">M9Y10_002555</name>
</gene>
<comment type="caution">
    <text evidence="2">The sequence shown here is derived from an EMBL/GenBank/DDBJ whole genome shotgun (WGS) entry which is preliminary data.</text>
</comment>
<feature type="region of interest" description="Disordered" evidence="1">
    <location>
        <begin position="498"/>
        <end position="722"/>
    </location>
</feature>
<dbReference type="Proteomes" id="UP001470230">
    <property type="component" value="Unassembled WGS sequence"/>
</dbReference>
<evidence type="ECO:0000313" key="2">
    <source>
        <dbReference type="EMBL" id="KAK8900232.1"/>
    </source>
</evidence>
<reference evidence="2 3" key="1">
    <citation type="submission" date="2024-04" db="EMBL/GenBank/DDBJ databases">
        <title>Tritrichomonas musculus Genome.</title>
        <authorList>
            <person name="Alves-Ferreira E."/>
            <person name="Grigg M."/>
            <person name="Lorenzi H."/>
            <person name="Galac M."/>
        </authorList>
    </citation>
    <scope>NUCLEOTIDE SEQUENCE [LARGE SCALE GENOMIC DNA]</scope>
    <source>
        <strain evidence="2 3">EAF2021</strain>
    </source>
</reference>
<evidence type="ECO:0000256" key="1">
    <source>
        <dbReference type="SAM" id="MobiDB-lite"/>
    </source>
</evidence>
<dbReference type="SUPFAM" id="SSF50978">
    <property type="entry name" value="WD40 repeat-like"/>
    <property type="match status" value="2"/>
</dbReference>
<dbReference type="EMBL" id="JAPFFF010000001">
    <property type="protein sequence ID" value="KAK8900232.1"/>
    <property type="molecule type" value="Genomic_DNA"/>
</dbReference>
<proteinExistence type="predicted"/>
<feature type="compositionally biased region" description="Low complexity" evidence="1">
    <location>
        <begin position="510"/>
        <end position="531"/>
    </location>
</feature>
<feature type="compositionally biased region" description="Basic and acidic residues" evidence="1">
    <location>
        <begin position="599"/>
        <end position="608"/>
    </location>
</feature>
<organism evidence="2 3">
    <name type="scientific">Tritrichomonas musculus</name>
    <dbReference type="NCBI Taxonomy" id="1915356"/>
    <lineage>
        <taxon>Eukaryota</taxon>
        <taxon>Metamonada</taxon>
        <taxon>Parabasalia</taxon>
        <taxon>Tritrichomonadida</taxon>
        <taxon>Tritrichomonadidae</taxon>
        <taxon>Tritrichomonas</taxon>
    </lineage>
</organism>
<name>A0ABR2LA70_9EUKA</name>